<accession>A0ACC5QYU4</accession>
<dbReference type="EMBL" id="JAENHL010000004">
    <property type="protein sequence ID" value="MBK1865570.1"/>
    <property type="molecule type" value="Genomic_DNA"/>
</dbReference>
<dbReference type="Proteomes" id="UP000616151">
    <property type="component" value="Unassembled WGS sequence"/>
</dbReference>
<reference evidence="1" key="1">
    <citation type="submission" date="2021-01" db="EMBL/GenBank/DDBJ databases">
        <authorList>
            <person name="Sun Q."/>
        </authorList>
    </citation>
    <scope>NUCLEOTIDE SEQUENCE</scope>
    <source>
        <strain evidence="1">YIM B02566</strain>
    </source>
</reference>
<keyword evidence="2" id="KW-1185">Reference proteome</keyword>
<proteinExistence type="predicted"/>
<comment type="caution">
    <text evidence="1">The sequence shown here is derived from an EMBL/GenBank/DDBJ whole genome shotgun (WGS) entry which is preliminary data.</text>
</comment>
<organism evidence="1 2">
    <name type="scientific">Taklimakanibacter albus</name>
    <dbReference type="NCBI Taxonomy" id="2800327"/>
    <lineage>
        <taxon>Bacteria</taxon>
        <taxon>Pseudomonadati</taxon>
        <taxon>Pseudomonadota</taxon>
        <taxon>Alphaproteobacteria</taxon>
        <taxon>Hyphomicrobiales</taxon>
        <taxon>Aestuariivirgaceae</taxon>
        <taxon>Taklimakanibacter</taxon>
    </lineage>
</organism>
<name>A0ACC5QYU4_9HYPH</name>
<protein>
    <submittedName>
        <fullName evidence="1">GntR family transcriptional regulator</fullName>
    </submittedName>
</protein>
<evidence type="ECO:0000313" key="1">
    <source>
        <dbReference type="EMBL" id="MBK1865570.1"/>
    </source>
</evidence>
<gene>
    <name evidence="1" type="ORF">JHL16_04340</name>
</gene>
<evidence type="ECO:0000313" key="2">
    <source>
        <dbReference type="Proteomes" id="UP000616151"/>
    </source>
</evidence>
<sequence length="227" mass="25983">MSDLETEATAPKRVQAHTIHEQLRLRICLLDYQPGSMLRENDLAAEFGVSRTPIREALQRLAIEGLVEIRNGVGTFVTLLSPADLHDMYRARIEISALLGRIGLRPCTPADLEEVDRLIVRTEQLKHSFGIREYWDINHQLHFVVSDLITNIAFRDVWDSFYFKSTRVWYGLAQTMTDDATNLLTMEISDLRLAMQENDAEAIGLIKRNYISYSFQRVLRQAAASNS</sequence>